<reference evidence="2" key="1">
    <citation type="submission" date="2013-02" db="EMBL/GenBank/DDBJ databases">
        <authorList>
            <person name="Hughes D."/>
        </authorList>
    </citation>
    <scope>NUCLEOTIDE SEQUENCE</scope>
    <source>
        <strain>Durham</strain>
        <strain evidence="2">NC isolate 2 -- Noor lab</strain>
    </source>
</reference>
<evidence type="ECO:0000313" key="1">
    <source>
        <dbReference type="EnsemblMetazoa" id="MESCA008576-PA"/>
    </source>
</evidence>
<dbReference type="Proteomes" id="UP000015102">
    <property type="component" value="Unassembled WGS sequence"/>
</dbReference>
<keyword evidence="2" id="KW-1185">Reference proteome</keyword>
<dbReference type="EMBL" id="CAQQ02384794">
    <property type="status" value="NOT_ANNOTATED_CDS"/>
    <property type="molecule type" value="Genomic_DNA"/>
</dbReference>
<dbReference type="AlphaFoldDB" id="T1GXM3"/>
<evidence type="ECO:0000313" key="2">
    <source>
        <dbReference type="Proteomes" id="UP000015102"/>
    </source>
</evidence>
<reference evidence="1" key="2">
    <citation type="submission" date="2015-06" db="UniProtKB">
        <authorList>
            <consortium name="EnsemblMetazoa"/>
        </authorList>
    </citation>
    <scope>IDENTIFICATION</scope>
</reference>
<sequence>ETWGVYTEYIVLSSEIQTVNEIWEVWIVELATSRVAHGETLLYNIGSSFSNIKKHRTTNFMP</sequence>
<protein>
    <submittedName>
        <fullName evidence="1">Uncharacterized protein</fullName>
    </submittedName>
</protein>
<organism evidence="1 2">
    <name type="scientific">Megaselia scalaris</name>
    <name type="common">Humpbacked fly</name>
    <name type="synonym">Phora scalaris</name>
    <dbReference type="NCBI Taxonomy" id="36166"/>
    <lineage>
        <taxon>Eukaryota</taxon>
        <taxon>Metazoa</taxon>
        <taxon>Ecdysozoa</taxon>
        <taxon>Arthropoda</taxon>
        <taxon>Hexapoda</taxon>
        <taxon>Insecta</taxon>
        <taxon>Pterygota</taxon>
        <taxon>Neoptera</taxon>
        <taxon>Endopterygota</taxon>
        <taxon>Diptera</taxon>
        <taxon>Brachycera</taxon>
        <taxon>Muscomorpha</taxon>
        <taxon>Platypezoidea</taxon>
        <taxon>Phoridae</taxon>
        <taxon>Megaseliini</taxon>
        <taxon>Megaselia</taxon>
    </lineage>
</organism>
<dbReference type="EnsemblMetazoa" id="MESCA008576-RA">
    <property type="protein sequence ID" value="MESCA008576-PA"/>
    <property type="gene ID" value="MESCA008576"/>
</dbReference>
<accession>T1GXM3</accession>
<proteinExistence type="predicted"/>
<name>T1GXM3_MEGSC</name>
<dbReference type="HOGENOM" id="CLU_2910783_0_0_1"/>